<dbReference type="EMBL" id="CP021991">
    <property type="protein sequence ID" value="ASD30108.1"/>
    <property type="molecule type" value="Genomic_DNA"/>
</dbReference>
<dbReference type="AlphaFoldDB" id="A0AAC9X6Z6"/>
<organism evidence="1 2">
    <name type="scientific">Ureaplasma parvum</name>
    <name type="common">Ureaplasma urealyticum biotype 1</name>
    <dbReference type="NCBI Taxonomy" id="134821"/>
    <lineage>
        <taxon>Bacteria</taxon>
        <taxon>Bacillati</taxon>
        <taxon>Mycoplasmatota</taxon>
        <taxon>Mycoplasmoidales</taxon>
        <taxon>Mycoplasmoidaceae</taxon>
        <taxon>Ureaplasma</taxon>
    </lineage>
</organism>
<dbReference type="Proteomes" id="UP000197054">
    <property type="component" value="Chromosome"/>
</dbReference>
<proteinExistence type="predicted"/>
<accession>A0AAC9X6Z6</accession>
<evidence type="ECO:0000313" key="2">
    <source>
        <dbReference type="Proteomes" id="UP000197054"/>
    </source>
</evidence>
<name>A0AAC9X6Z6_UREPR</name>
<evidence type="ECO:0000313" key="1">
    <source>
        <dbReference type="EMBL" id="ASD30108.1"/>
    </source>
</evidence>
<sequence length="100" mass="11755">MKKTKLLIESYQRYIENKNNNDNLILDELDKVEITILVCYINMKNQKDFYFYGASSNAVLNKKVNFDLLKNTSINKTIEQLVANKVKFIIDIKHLLDLLL</sequence>
<reference evidence="1 2" key="1">
    <citation type="submission" date="2017-06" db="EMBL/GenBank/DDBJ databases">
        <title>Genome Sequencing and Comparative Genomics Analysis of Five Ureaplasma Urealyticums with Different Drug Resistance.</title>
        <authorList>
            <person name="Ma L."/>
            <person name="Jia T."/>
        </authorList>
    </citation>
    <scope>NUCLEOTIDE SEQUENCE [LARGE SCALE GENOMIC DNA]</scope>
    <source>
        <strain evidence="2">hebnu uu3</strain>
    </source>
</reference>
<protein>
    <submittedName>
        <fullName evidence="1">Uncharacterized protein</fullName>
    </submittedName>
</protein>
<gene>
    <name evidence="1" type="ORF">CEG42_02695</name>
</gene>